<comment type="caution">
    <text evidence="6">The sequence shown here is derived from an EMBL/GenBank/DDBJ whole genome shotgun (WGS) entry which is preliminary data.</text>
</comment>
<name>A0ABS3KS04_9PROT</name>
<dbReference type="PANTHER" id="PTHR35089:SF1">
    <property type="entry name" value="CHAPERONE PROTEIN SKP"/>
    <property type="match status" value="1"/>
</dbReference>
<evidence type="ECO:0000256" key="2">
    <source>
        <dbReference type="ARBA" id="ARBA00022729"/>
    </source>
</evidence>
<keyword evidence="7" id="KW-1185">Reference proteome</keyword>
<reference evidence="6 7" key="1">
    <citation type="submission" date="2020-09" db="EMBL/GenBank/DDBJ databases">
        <title>Roseomonas.</title>
        <authorList>
            <person name="Zhu W."/>
        </authorList>
    </citation>
    <scope>NUCLEOTIDE SEQUENCE [LARGE SCALE GENOMIC DNA]</scope>
    <source>
        <strain evidence="6 7">573</strain>
    </source>
</reference>
<evidence type="ECO:0000256" key="5">
    <source>
        <dbReference type="SAM" id="SignalP"/>
    </source>
</evidence>
<dbReference type="SUPFAM" id="SSF111384">
    <property type="entry name" value="OmpH-like"/>
    <property type="match status" value="1"/>
</dbReference>
<dbReference type="EMBL" id="JACTNG010000008">
    <property type="protein sequence ID" value="MBO1080251.1"/>
    <property type="molecule type" value="Genomic_DNA"/>
</dbReference>
<feature type="compositionally biased region" description="Pro residues" evidence="4">
    <location>
        <begin position="70"/>
        <end position="79"/>
    </location>
</feature>
<feature type="chain" id="PRO_5046229895" evidence="5">
    <location>
        <begin position="26"/>
        <end position="262"/>
    </location>
</feature>
<dbReference type="PANTHER" id="PTHR35089">
    <property type="entry name" value="CHAPERONE PROTEIN SKP"/>
    <property type="match status" value="1"/>
</dbReference>
<comment type="similarity">
    <text evidence="1">Belongs to the Skp family.</text>
</comment>
<sequence length="262" mass="28670">MARRAPVALAAILLSTTMLGGAAMAQQQDWFVPGQGQGGAAPAQQPRPAQQQQRPPQQQQRPPQRAVQPNPAPLPPGEQPPAAVIGIVDVPEVQRNSSAFNAVREEIEKRRAKLNEDLQREQARWRDEQQALAAQRAGLSPEDLRTKERDLQDRVQDAQRIFRDRSRAIEQAAQGSLMEIEQALATVIRQVSASRKVNLVLPRPLVIYNDPPFDLTAEVAQQLNRVLKSVTVPPEEATPAAASAPAGQGQRPPAQGQAPRRN</sequence>
<dbReference type="Proteomes" id="UP001518989">
    <property type="component" value="Unassembled WGS sequence"/>
</dbReference>
<evidence type="ECO:0000256" key="4">
    <source>
        <dbReference type="SAM" id="MobiDB-lite"/>
    </source>
</evidence>
<dbReference type="InterPro" id="IPR024930">
    <property type="entry name" value="Skp_dom_sf"/>
</dbReference>
<proteinExistence type="inferred from homology"/>
<feature type="region of interest" description="Disordered" evidence="4">
    <location>
        <begin position="230"/>
        <end position="262"/>
    </location>
</feature>
<dbReference type="RefSeq" id="WP_207418133.1">
    <property type="nucleotide sequence ID" value="NZ_CP061177.1"/>
</dbReference>
<dbReference type="InterPro" id="IPR005632">
    <property type="entry name" value="Chaperone_Skp"/>
</dbReference>
<feature type="compositionally biased region" description="Low complexity" evidence="4">
    <location>
        <begin position="233"/>
        <end position="262"/>
    </location>
</feature>
<evidence type="ECO:0000313" key="6">
    <source>
        <dbReference type="EMBL" id="MBO1080251.1"/>
    </source>
</evidence>
<evidence type="ECO:0000256" key="3">
    <source>
        <dbReference type="SAM" id="Coils"/>
    </source>
</evidence>
<feature type="coiled-coil region" evidence="3">
    <location>
        <begin position="104"/>
        <end position="135"/>
    </location>
</feature>
<dbReference type="Pfam" id="PF03938">
    <property type="entry name" value="OmpH"/>
    <property type="match status" value="1"/>
</dbReference>
<organism evidence="6 7">
    <name type="scientific">Roseomonas haemaphysalidis</name>
    <dbReference type="NCBI Taxonomy" id="2768162"/>
    <lineage>
        <taxon>Bacteria</taxon>
        <taxon>Pseudomonadati</taxon>
        <taxon>Pseudomonadota</taxon>
        <taxon>Alphaproteobacteria</taxon>
        <taxon>Acetobacterales</taxon>
        <taxon>Roseomonadaceae</taxon>
        <taxon>Roseomonas</taxon>
    </lineage>
</organism>
<keyword evidence="2 5" id="KW-0732">Signal</keyword>
<feature type="compositionally biased region" description="Low complexity" evidence="4">
    <location>
        <begin position="40"/>
        <end position="69"/>
    </location>
</feature>
<gene>
    <name evidence="6" type="ORF">IAI61_14520</name>
</gene>
<dbReference type="SMART" id="SM00935">
    <property type="entry name" value="OmpH"/>
    <property type="match status" value="1"/>
</dbReference>
<protein>
    <submittedName>
        <fullName evidence="6">OmpH family outer membrane protein</fullName>
    </submittedName>
</protein>
<feature type="region of interest" description="Disordered" evidence="4">
    <location>
        <begin position="32"/>
        <end position="82"/>
    </location>
</feature>
<feature type="signal peptide" evidence="5">
    <location>
        <begin position="1"/>
        <end position="25"/>
    </location>
</feature>
<dbReference type="Gene3D" id="3.30.910.20">
    <property type="entry name" value="Skp domain"/>
    <property type="match status" value="1"/>
</dbReference>
<evidence type="ECO:0000256" key="1">
    <source>
        <dbReference type="ARBA" id="ARBA00009091"/>
    </source>
</evidence>
<accession>A0ABS3KS04</accession>
<evidence type="ECO:0000313" key="7">
    <source>
        <dbReference type="Proteomes" id="UP001518989"/>
    </source>
</evidence>
<keyword evidence="3" id="KW-0175">Coiled coil</keyword>